<keyword evidence="2" id="KW-1185">Reference proteome</keyword>
<dbReference type="AlphaFoldDB" id="A0A7W6DGC1"/>
<protein>
    <submittedName>
        <fullName evidence="1">Uncharacterized protein</fullName>
    </submittedName>
</protein>
<dbReference type="EMBL" id="JACIEE010000015">
    <property type="protein sequence ID" value="MBB3980112.1"/>
    <property type="molecule type" value="Genomic_DNA"/>
</dbReference>
<name>A0A7W6DGC1_9HYPH</name>
<accession>A0A7W6DGC1</accession>
<organism evidence="1 2">
    <name type="scientific">Mycoplana azooxidifex</name>
    <dbReference type="NCBI Taxonomy" id="1636188"/>
    <lineage>
        <taxon>Bacteria</taxon>
        <taxon>Pseudomonadati</taxon>
        <taxon>Pseudomonadota</taxon>
        <taxon>Alphaproteobacteria</taxon>
        <taxon>Hyphomicrobiales</taxon>
        <taxon>Rhizobiaceae</taxon>
        <taxon>Mycoplana</taxon>
    </lineage>
</organism>
<sequence>MTDFTNRPLAAPGLISYRCKGRYGWIMIGARDHDDAMREAYRSYKEAKREELEIWDGAKYRPVLE</sequence>
<gene>
    <name evidence="1" type="ORF">GGQ64_005359</name>
</gene>
<reference evidence="1 2" key="1">
    <citation type="submission" date="2020-08" db="EMBL/GenBank/DDBJ databases">
        <title>Genomic Encyclopedia of Type Strains, Phase IV (KMG-IV): sequencing the most valuable type-strain genomes for metagenomic binning, comparative biology and taxonomic classification.</title>
        <authorList>
            <person name="Goeker M."/>
        </authorList>
    </citation>
    <scope>NUCLEOTIDE SEQUENCE [LARGE SCALE GENOMIC DNA]</scope>
    <source>
        <strain evidence="1 2">DSM 100211</strain>
    </source>
</reference>
<dbReference type="Proteomes" id="UP000574761">
    <property type="component" value="Unassembled WGS sequence"/>
</dbReference>
<proteinExistence type="predicted"/>
<evidence type="ECO:0000313" key="1">
    <source>
        <dbReference type="EMBL" id="MBB3980112.1"/>
    </source>
</evidence>
<evidence type="ECO:0000313" key="2">
    <source>
        <dbReference type="Proteomes" id="UP000574761"/>
    </source>
</evidence>
<dbReference type="RefSeq" id="WP_183808264.1">
    <property type="nucleotide sequence ID" value="NZ_JACIEE010000015.1"/>
</dbReference>
<comment type="caution">
    <text evidence="1">The sequence shown here is derived from an EMBL/GenBank/DDBJ whole genome shotgun (WGS) entry which is preliminary data.</text>
</comment>